<gene>
    <name evidence="2" type="ORF">BG53_04990</name>
</gene>
<dbReference type="Proteomes" id="UP000053750">
    <property type="component" value="Unassembled WGS sequence"/>
</dbReference>
<dbReference type="OrthoDB" id="3171527at2"/>
<evidence type="ECO:0000256" key="1">
    <source>
        <dbReference type="SAM" id="Phobius"/>
    </source>
</evidence>
<keyword evidence="1" id="KW-0472">Membrane</keyword>
<feature type="transmembrane region" description="Helical" evidence="1">
    <location>
        <begin position="424"/>
        <end position="442"/>
    </location>
</feature>
<organism evidence="2 3">
    <name type="scientific">Paenibacillus darwinianus</name>
    <dbReference type="NCBI Taxonomy" id="1380763"/>
    <lineage>
        <taxon>Bacteria</taxon>
        <taxon>Bacillati</taxon>
        <taxon>Bacillota</taxon>
        <taxon>Bacilli</taxon>
        <taxon>Bacillales</taxon>
        <taxon>Paenibacillaceae</taxon>
        <taxon>Paenibacillus</taxon>
    </lineage>
</organism>
<keyword evidence="1" id="KW-0812">Transmembrane</keyword>
<feature type="transmembrane region" description="Helical" evidence="1">
    <location>
        <begin position="80"/>
        <end position="99"/>
    </location>
</feature>
<dbReference type="RefSeq" id="WP_036583259.1">
    <property type="nucleotide sequence ID" value="NZ_KK082156.1"/>
</dbReference>
<keyword evidence="1" id="KW-1133">Transmembrane helix</keyword>
<reference evidence="2 3" key="1">
    <citation type="submission" date="2014-02" db="EMBL/GenBank/DDBJ databases">
        <title>Genome sequence of Paenibacillus darwinianus reveals adaptive mechanisms for survival in Antarctic soils.</title>
        <authorList>
            <person name="Dsouza M."/>
            <person name="Taylor M.W."/>
            <person name="Turner S.J."/>
            <person name="Aislabie J."/>
        </authorList>
    </citation>
    <scope>NUCLEOTIDE SEQUENCE [LARGE SCALE GENOMIC DNA]</scope>
    <source>
        <strain evidence="2 3">CE1</strain>
    </source>
</reference>
<feature type="transmembrane region" description="Helical" evidence="1">
    <location>
        <begin position="240"/>
        <end position="257"/>
    </location>
</feature>
<protein>
    <submittedName>
        <fullName evidence="2">Uncharacterized protein</fullName>
    </submittedName>
</protein>
<name>A0A9W5S007_9BACL</name>
<evidence type="ECO:0000313" key="2">
    <source>
        <dbReference type="EMBL" id="EXX87012.1"/>
    </source>
</evidence>
<keyword evidence="3" id="KW-1185">Reference proteome</keyword>
<accession>A0A9W5S007</accession>
<feature type="transmembrane region" description="Helical" evidence="1">
    <location>
        <begin position="340"/>
        <end position="363"/>
    </location>
</feature>
<dbReference type="AlphaFoldDB" id="A0A9W5S007"/>
<evidence type="ECO:0000313" key="3">
    <source>
        <dbReference type="Proteomes" id="UP000053750"/>
    </source>
</evidence>
<proteinExistence type="predicted"/>
<feature type="transmembrane region" description="Helical" evidence="1">
    <location>
        <begin position="119"/>
        <end position="139"/>
    </location>
</feature>
<comment type="caution">
    <text evidence="2">The sequence shown here is derived from an EMBL/GenBank/DDBJ whole genome shotgun (WGS) entry which is preliminary data.</text>
</comment>
<dbReference type="EMBL" id="JFHU01000171">
    <property type="protein sequence ID" value="EXX87012.1"/>
    <property type="molecule type" value="Genomic_DNA"/>
</dbReference>
<feature type="transmembrane region" description="Helical" evidence="1">
    <location>
        <begin position="383"/>
        <end position="412"/>
    </location>
</feature>
<feature type="transmembrane region" description="Helical" evidence="1">
    <location>
        <begin position="45"/>
        <end position="68"/>
    </location>
</feature>
<sequence>MKSNFILGMCLLFLIQYFVRSEWLQLVLAVCAVIAFAGSVTRARTVPRIFSLLMFVSGIALTALKGLGIEAAAQGVTSNLPLLTLLVLVPLLSIPFKMGGFFDSILAYLKRYRHSPRRMFAGITAVLFVLGPILNLGSIRIVHDLLKDLRLNAAFLSKAYLIGFSTTILWSPYYAAVGVTLLYLNVSIGDYIRYGFGLAILFLVAGNLLFGVWSRKREREEGRESEGGITAADRKRMQRLPFIIVFLMLVTIAAESFTHWSMLVLVSLLAILFPLTWVSVSGQWSLLKNFVADYRNKAVPIMDNEIIMYISAGFFGQSLRETSFGDGISQFMTNIAQVSFLWFALFILVAMICVTFVGIHQVVFVTVFATQMDPAALGTTKEILAMVIMLAWSASSVLSPVNPINLLVSGLVKRSSIQIGFRDNGLYLALVCVMGITILTIFH</sequence>
<feature type="transmembrane region" description="Helical" evidence="1">
    <location>
        <begin position="263"/>
        <end position="287"/>
    </location>
</feature>
<feature type="transmembrane region" description="Helical" evidence="1">
    <location>
        <begin position="160"/>
        <end position="185"/>
    </location>
</feature>
<feature type="transmembrane region" description="Helical" evidence="1">
    <location>
        <begin position="191"/>
        <end position="213"/>
    </location>
</feature>